<dbReference type="GO" id="GO:0006261">
    <property type="term" value="P:DNA-templated DNA replication"/>
    <property type="evidence" value="ECO:0007669"/>
    <property type="project" value="TreeGrafter"/>
</dbReference>
<name>A0A6A2XQG6_HIBSY</name>
<dbReference type="Gene3D" id="1.20.272.10">
    <property type="match status" value="1"/>
</dbReference>
<feature type="compositionally biased region" description="Polar residues" evidence="1">
    <location>
        <begin position="306"/>
        <end position="337"/>
    </location>
</feature>
<dbReference type="EMBL" id="VEPZ02001655">
    <property type="protein sequence ID" value="KAE8664246.1"/>
    <property type="molecule type" value="Genomic_DNA"/>
</dbReference>
<dbReference type="AlphaFoldDB" id="A0A6A2XQG6"/>
<reference evidence="2" key="1">
    <citation type="submission" date="2019-09" db="EMBL/GenBank/DDBJ databases">
        <title>Draft genome information of white flower Hibiscus syriacus.</title>
        <authorList>
            <person name="Kim Y.-M."/>
        </authorList>
    </citation>
    <scope>NUCLEOTIDE SEQUENCE [LARGE SCALE GENOMIC DNA]</scope>
    <source>
        <strain evidence="2">YM2019G1</strain>
    </source>
</reference>
<dbReference type="InterPro" id="IPR008921">
    <property type="entry name" value="DNA_pol3_clamp-load_cplx_C"/>
</dbReference>
<dbReference type="PANTHER" id="PTHR11669">
    <property type="entry name" value="REPLICATION FACTOR C / DNA POLYMERASE III GAMMA-TAU SUBUNIT"/>
    <property type="match status" value="1"/>
</dbReference>
<proteinExistence type="predicted"/>
<feature type="region of interest" description="Disordered" evidence="1">
    <location>
        <begin position="306"/>
        <end position="340"/>
    </location>
</feature>
<evidence type="ECO:0000313" key="3">
    <source>
        <dbReference type="Proteomes" id="UP000436088"/>
    </source>
</evidence>
<protein>
    <submittedName>
        <fullName evidence="2">Isoflavone reductase-like protein 4 isoform 1</fullName>
    </submittedName>
</protein>
<dbReference type="Gene3D" id="1.10.8.60">
    <property type="match status" value="1"/>
</dbReference>
<dbReference type="InterPro" id="IPR027417">
    <property type="entry name" value="P-loop_NTPase"/>
</dbReference>
<dbReference type="Proteomes" id="UP000436088">
    <property type="component" value="Unassembled WGS sequence"/>
</dbReference>
<feature type="compositionally biased region" description="Polar residues" evidence="1">
    <location>
        <begin position="93"/>
        <end position="110"/>
    </location>
</feature>
<dbReference type="InterPro" id="IPR050238">
    <property type="entry name" value="DNA_Rep/Repair_Clamp_Loader"/>
</dbReference>
<dbReference type="GO" id="GO:0006281">
    <property type="term" value="P:DNA repair"/>
    <property type="evidence" value="ECO:0007669"/>
    <property type="project" value="TreeGrafter"/>
</dbReference>
<organism evidence="2 3">
    <name type="scientific">Hibiscus syriacus</name>
    <name type="common">Rose of Sharon</name>
    <dbReference type="NCBI Taxonomy" id="106335"/>
    <lineage>
        <taxon>Eukaryota</taxon>
        <taxon>Viridiplantae</taxon>
        <taxon>Streptophyta</taxon>
        <taxon>Embryophyta</taxon>
        <taxon>Tracheophyta</taxon>
        <taxon>Spermatophyta</taxon>
        <taxon>Magnoliopsida</taxon>
        <taxon>eudicotyledons</taxon>
        <taxon>Gunneridae</taxon>
        <taxon>Pentapetalae</taxon>
        <taxon>rosids</taxon>
        <taxon>malvids</taxon>
        <taxon>Malvales</taxon>
        <taxon>Malvaceae</taxon>
        <taxon>Malvoideae</taxon>
        <taxon>Hibiscus</taxon>
    </lineage>
</organism>
<dbReference type="FunFam" id="1.10.8.60:FF:000030">
    <property type="entry name" value="replication factor C subunit 3"/>
    <property type="match status" value="1"/>
</dbReference>
<dbReference type="GO" id="GO:0003689">
    <property type="term" value="F:DNA clamp loader activity"/>
    <property type="evidence" value="ECO:0007669"/>
    <property type="project" value="TreeGrafter"/>
</dbReference>
<dbReference type="SUPFAM" id="SSF52540">
    <property type="entry name" value="P-loop containing nucleoside triphosphate hydrolases"/>
    <property type="match status" value="1"/>
</dbReference>
<comment type="caution">
    <text evidence="2">The sequence shown here is derived from an EMBL/GenBank/DDBJ whole genome shotgun (WGS) entry which is preliminary data.</text>
</comment>
<dbReference type="GO" id="GO:0005663">
    <property type="term" value="C:DNA replication factor C complex"/>
    <property type="evidence" value="ECO:0007669"/>
    <property type="project" value="TreeGrafter"/>
</dbReference>
<feature type="compositionally biased region" description="Polar residues" evidence="1">
    <location>
        <begin position="171"/>
        <end position="180"/>
    </location>
</feature>
<dbReference type="GO" id="GO:0003677">
    <property type="term" value="F:DNA binding"/>
    <property type="evidence" value="ECO:0007669"/>
    <property type="project" value="InterPro"/>
</dbReference>
<feature type="compositionally biased region" description="Low complexity" evidence="1">
    <location>
        <begin position="1"/>
        <end position="17"/>
    </location>
</feature>
<dbReference type="SUPFAM" id="SSF48019">
    <property type="entry name" value="post-AAA+ oligomerization domain-like"/>
    <property type="match status" value="1"/>
</dbReference>
<dbReference type="GO" id="GO:0005634">
    <property type="term" value="C:nucleus"/>
    <property type="evidence" value="ECO:0007669"/>
    <property type="project" value="TreeGrafter"/>
</dbReference>
<dbReference type="Pfam" id="PF21960">
    <property type="entry name" value="RCF1-5-like_lid"/>
    <property type="match status" value="1"/>
</dbReference>
<sequence length="733" mass="82708">MNLSRSSRASLRHSSTSMKQRRSGYEPSDTETEWQEHDQKKRTFILVEADKMVSNLPRNISPLKLSRRNTSKAEYNNGSPPRISPLPRRHSSKSPYKTRTAKSRNASPLSKSKRENWRHVSPYNHGREEHKLINEMGNGEVAGLYSKQSCRIPTKDEIGTIVQLLEDGRGSENSNYSRRSVTAPPRQNEEWRKLSPISRNMVCKQTEASLVKQQTVGEMNEMIANAKISRSPMYNASMFESTESISPGDIFFSREVGTLEMQMQTNKSPINGSFGNHVLPKPPMFEHKDSASHQQMRANGNVKLNAQGFSSNAGLSRTTMTSTSAANRHSNGKLSTESSKISYSSGRSSCVNSMKFTANRLKGQSETWFACVMRGPCRTSMKSPEKQDFDEASFIGKAIVVEKLRPFWADKYQPASLNGFTCHKQEAQLLKQLASHESCPNILFKGPSGSGRRALTMAFLREIYGDPCWNEKRPMQVLVPLASSAHHFELNVNLETKAKYALMGLVKEISAGYAITPEISTASFKSNYKVIVLYDADKAPENIHHLIKWIMDCHSDSCKFILCCEDDTDILESVTKSCKVIKVDAPVTHEIMEVLVQIARKEEFDLSMDFVAKIAAKSKQNLRKAIMALEACKAHNYPFADGQPIPLGWEDVLIELASEILADPSRKRLFISRGKLQKLLMDFVHPKLILQKLVEQFLKQVEAGLKRELYYWHAYYDKRLPTGTTALLKLEGY</sequence>
<feature type="region of interest" description="Disordered" evidence="1">
    <location>
        <begin position="1"/>
        <end position="39"/>
    </location>
</feature>
<accession>A0A6A2XQG6</accession>
<keyword evidence="3" id="KW-1185">Reference proteome</keyword>
<evidence type="ECO:0000313" key="2">
    <source>
        <dbReference type="EMBL" id="KAE8664246.1"/>
    </source>
</evidence>
<dbReference type="Pfam" id="PF22534">
    <property type="entry name" value="RFC_C"/>
    <property type="match status" value="1"/>
</dbReference>
<dbReference type="Gene3D" id="3.40.50.300">
    <property type="entry name" value="P-loop containing nucleotide triphosphate hydrolases"/>
    <property type="match status" value="1"/>
</dbReference>
<evidence type="ECO:0000256" key="1">
    <source>
        <dbReference type="SAM" id="MobiDB-lite"/>
    </source>
</evidence>
<gene>
    <name evidence="2" type="ORF">F3Y22_tig00112812pilonHSYRG00024</name>
</gene>
<feature type="region of interest" description="Disordered" evidence="1">
    <location>
        <begin position="60"/>
        <end position="124"/>
    </location>
</feature>
<dbReference type="PANTHER" id="PTHR11669:SF25">
    <property type="entry name" value="OS02G0704966 PROTEIN"/>
    <property type="match status" value="1"/>
</dbReference>
<feature type="region of interest" description="Disordered" evidence="1">
    <location>
        <begin position="169"/>
        <end position="188"/>
    </location>
</feature>